<organism evidence="3 4">
    <name type="scientific">Streptomyces pilosus</name>
    <dbReference type="NCBI Taxonomy" id="28893"/>
    <lineage>
        <taxon>Bacteria</taxon>
        <taxon>Bacillati</taxon>
        <taxon>Actinomycetota</taxon>
        <taxon>Actinomycetes</taxon>
        <taxon>Kitasatosporales</taxon>
        <taxon>Streptomycetaceae</taxon>
        <taxon>Streptomyces</taxon>
    </lineage>
</organism>
<name>A0A918BWS3_9ACTN</name>
<dbReference type="Gene3D" id="3.40.50.720">
    <property type="entry name" value="NAD(P)-binding Rossmann-like Domain"/>
    <property type="match status" value="1"/>
</dbReference>
<evidence type="ECO:0000313" key="4">
    <source>
        <dbReference type="Proteomes" id="UP000656732"/>
    </source>
</evidence>
<sequence>MRPETVRTSSPRRRGSRTGTGRKGSYGPPMTQKQKLLVTGATGTVGRQVVAELLARGHAVRALTRDPAAADLPARVEVVRGDLTEPDSLVPALEGVTGLHLITFAGALFAPLETGPRILERARAAGVRRITVLHGGGPTPLEDAVRAADGVDWTVLMPVEFMANALEWAEGIVASDEVREPFVSRLSAMVHEGDIGAVAAVALTEEGHGGQEYVVTGPEALTVGDKVEAIAAARGRPVSLVELTEEEAVAQWRAAGQPEEVIGFLLEVYGNTPEAGRTVLDTVEKVTGRPARTFAQWAREHAAAFTATGSV</sequence>
<feature type="region of interest" description="Disordered" evidence="1">
    <location>
        <begin position="1"/>
        <end position="32"/>
    </location>
</feature>
<dbReference type="InterPro" id="IPR051604">
    <property type="entry name" value="Ergot_Alk_Oxidoreductase"/>
</dbReference>
<keyword evidence="4" id="KW-1185">Reference proteome</keyword>
<dbReference type="Proteomes" id="UP000656732">
    <property type="component" value="Unassembled WGS sequence"/>
</dbReference>
<comment type="caution">
    <text evidence="3">The sequence shown here is derived from an EMBL/GenBank/DDBJ whole genome shotgun (WGS) entry which is preliminary data.</text>
</comment>
<reference evidence="3" key="2">
    <citation type="submission" date="2020-09" db="EMBL/GenBank/DDBJ databases">
        <authorList>
            <person name="Sun Q."/>
            <person name="Ohkuma M."/>
        </authorList>
    </citation>
    <scope>NUCLEOTIDE SEQUENCE</scope>
    <source>
        <strain evidence="3">JCM 4403</strain>
    </source>
</reference>
<evidence type="ECO:0000256" key="1">
    <source>
        <dbReference type="SAM" id="MobiDB-lite"/>
    </source>
</evidence>
<dbReference type="PANTHER" id="PTHR43162">
    <property type="match status" value="1"/>
</dbReference>
<dbReference type="InterPro" id="IPR016040">
    <property type="entry name" value="NAD(P)-bd_dom"/>
</dbReference>
<evidence type="ECO:0000259" key="2">
    <source>
        <dbReference type="Pfam" id="PF13460"/>
    </source>
</evidence>
<proteinExistence type="predicted"/>
<dbReference type="EMBL" id="BMTU01000010">
    <property type="protein sequence ID" value="GGQ94285.1"/>
    <property type="molecule type" value="Genomic_DNA"/>
</dbReference>
<reference evidence="3" key="1">
    <citation type="journal article" date="2014" name="Int. J. Syst. Evol. Microbiol.">
        <title>Complete genome sequence of Corynebacterium casei LMG S-19264T (=DSM 44701T), isolated from a smear-ripened cheese.</title>
        <authorList>
            <consortium name="US DOE Joint Genome Institute (JGI-PGF)"/>
            <person name="Walter F."/>
            <person name="Albersmeier A."/>
            <person name="Kalinowski J."/>
            <person name="Ruckert C."/>
        </authorList>
    </citation>
    <scope>NUCLEOTIDE SEQUENCE</scope>
    <source>
        <strain evidence="3">JCM 4403</strain>
    </source>
</reference>
<dbReference type="SUPFAM" id="SSF51735">
    <property type="entry name" value="NAD(P)-binding Rossmann-fold domains"/>
    <property type="match status" value="1"/>
</dbReference>
<dbReference type="AlphaFoldDB" id="A0A918BWS3"/>
<dbReference type="Gene3D" id="3.90.25.10">
    <property type="entry name" value="UDP-galactose 4-epimerase, domain 1"/>
    <property type="match status" value="1"/>
</dbReference>
<evidence type="ECO:0000313" key="3">
    <source>
        <dbReference type="EMBL" id="GGQ94285.1"/>
    </source>
</evidence>
<accession>A0A918BWS3</accession>
<feature type="domain" description="NAD(P)-binding" evidence="2">
    <location>
        <begin position="40"/>
        <end position="137"/>
    </location>
</feature>
<dbReference type="PANTHER" id="PTHR43162:SF1">
    <property type="entry name" value="PRESTALK A DIFFERENTIATION PROTEIN A"/>
    <property type="match status" value="1"/>
</dbReference>
<protein>
    <submittedName>
        <fullName evidence="3">Nucleotide-diphosphate-sugar epimerase</fullName>
    </submittedName>
</protein>
<gene>
    <name evidence="3" type="ORF">GCM10010280_47220</name>
</gene>
<dbReference type="Pfam" id="PF13460">
    <property type="entry name" value="NAD_binding_10"/>
    <property type="match status" value="1"/>
</dbReference>
<dbReference type="InterPro" id="IPR036291">
    <property type="entry name" value="NAD(P)-bd_dom_sf"/>
</dbReference>